<dbReference type="Proteomes" id="UP000694557">
    <property type="component" value="Unassembled WGS sequence"/>
</dbReference>
<evidence type="ECO:0000256" key="4">
    <source>
        <dbReference type="ARBA" id="ARBA00023004"/>
    </source>
</evidence>
<dbReference type="GO" id="GO:0046872">
    <property type="term" value="F:metal ion binding"/>
    <property type="evidence" value="ECO:0007669"/>
    <property type="project" value="UniProtKB-KW"/>
</dbReference>
<dbReference type="PROSITE" id="PS01033">
    <property type="entry name" value="GLOBIN"/>
    <property type="match status" value="1"/>
</dbReference>
<gene>
    <name evidence="6" type="primary">LOC109903249</name>
</gene>
<keyword evidence="7" id="KW-1185">Reference proteome</keyword>
<reference evidence="6" key="2">
    <citation type="submission" date="2025-09" db="UniProtKB">
        <authorList>
            <consortium name="Ensembl"/>
        </authorList>
    </citation>
    <scope>IDENTIFICATION</scope>
</reference>
<comment type="similarity">
    <text evidence="1">Belongs to the globin family.</text>
</comment>
<proteinExistence type="inferred from homology"/>
<dbReference type="GO" id="GO:0019825">
    <property type="term" value="F:oxygen binding"/>
    <property type="evidence" value="ECO:0007669"/>
    <property type="project" value="InterPro"/>
</dbReference>
<dbReference type="InterPro" id="IPR012292">
    <property type="entry name" value="Globin/Proto"/>
</dbReference>
<sequence>MGCAISGLAPKTLGETTEEDVAHLNEKQIQMIKESWKVIQEDIAKVGIIMFVRLFETHPECKDVFFLFRDVEDLEMLRTSRELRSHGLRSVATPQHCTTLKFNTLQPVYHRGNGIFIYSALRKYSAPLNFATFCHISGFKHKDIKLCFFVKNQQQVGHNHEVERHLLDISNFFNKSKTERLGVQIQPP</sequence>
<keyword evidence="4" id="KW-0408">Iron</keyword>
<dbReference type="SUPFAM" id="SSF46458">
    <property type="entry name" value="Globin-like"/>
    <property type="match status" value="1"/>
</dbReference>
<organism evidence="6 7">
    <name type="scientific">Oncorhynchus kisutch</name>
    <name type="common">Coho salmon</name>
    <name type="synonym">Salmo kisutch</name>
    <dbReference type="NCBI Taxonomy" id="8019"/>
    <lineage>
        <taxon>Eukaryota</taxon>
        <taxon>Metazoa</taxon>
        <taxon>Chordata</taxon>
        <taxon>Craniata</taxon>
        <taxon>Vertebrata</taxon>
        <taxon>Euteleostomi</taxon>
        <taxon>Actinopterygii</taxon>
        <taxon>Neopterygii</taxon>
        <taxon>Teleostei</taxon>
        <taxon>Protacanthopterygii</taxon>
        <taxon>Salmoniformes</taxon>
        <taxon>Salmonidae</taxon>
        <taxon>Salmoninae</taxon>
        <taxon>Oncorhynchus</taxon>
    </lineage>
</organism>
<evidence type="ECO:0000259" key="5">
    <source>
        <dbReference type="PROSITE" id="PS01033"/>
    </source>
</evidence>
<feature type="domain" description="Globin" evidence="5">
    <location>
        <begin position="23"/>
        <end position="188"/>
    </location>
</feature>
<reference evidence="6" key="1">
    <citation type="submission" date="2025-08" db="UniProtKB">
        <authorList>
            <consortium name="Ensembl"/>
        </authorList>
    </citation>
    <scope>IDENTIFICATION</scope>
</reference>
<dbReference type="GO" id="GO:0020037">
    <property type="term" value="F:heme binding"/>
    <property type="evidence" value="ECO:0007669"/>
    <property type="project" value="InterPro"/>
</dbReference>
<keyword evidence="3" id="KW-0479">Metal-binding</keyword>
<dbReference type="Ensembl" id="ENSOKIT00005033647.1">
    <property type="protein sequence ID" value="ENSOKIP00005031844.1"/>
    <property type="gene ID" value="ENSOKIG00005013674.1"/>
</dbReference>
<dbReference type="Gene3D" id="1.10.490.10">
    <property type="entry name" value="Globins"/>
    <property type="match status" value="1"/>
</dbReference>
<dbReference type="GeneTree" id="ENSGT00730000111686"/>
<keyword evidence="2" id="KW-0349">Heme</keyword>
<evidence type="ECO:0000256" key="3">
    <source>
        <dbReference type="ARBA" id="ARBA00022723"/>
    </source>
</evidence>
<protein>
    <submittedName>
        <fullName evidence="6">X globin</fullName>
    </submittedName>
</protein>
<evidence type="ECO:0000313" key="6">
    <source>
        <dbReference type="Ensembl" id="ENSOKIP00005031844.1"/>
    </source>
</evidence>
<dbReference type="InterPro" id="IPR009050">
    <property type="entry name" value="Globin-like_sf"/>
</dbReference>
<evidence type="ECO:0000256" key="1">
    <source>
        <dbReference type="ARBA" id="ARBA00008705"/>
    </source>
</evidence>
<dbReference type="AlphaFoldDB" id="A0A8C7FSU8"/>
<name>A0A8C7FSU8_ONCKI</name>
<accession>A0A8C7FSU8</accession>
<evidence type="ECO:0000256" key="2">
    <source>
        <dbReference type="ARBA" id="ARBA00022617"/>
    </source>
</evidence>
<evidence type="ECO:0000313" key="7">
    <source>
        <dbReference type="Proteomes" id="UP000694557"/>
    </source>
</evidence>
<dbReference type="InterPro" id="IPR000971">
    <property type="entry name" value="Globin"/>
</dbReference>